<name>A0ABV8IY66_9ACTN</name>
<reference evidence="2" key="1">
    <citation type="journal article" date="2019" name="Int. J. Syst. Evol. Microbiol.">
        <title>The Global Catalogue of Microorganisms (GCM) 10K type strain sequencing project: providing services to taxonomists for standard genome sequencing and annotation.</title>
        <authorList>
            <consortium name="The Broad Institute Genomics Platform"/>
            <consortium name="The Broad Institute Genome Sequencing Center for Infectious Disease"/>
            <person name="Wu L."/>
            <person name="Ma J."/>
        </authorList>
    </citation>
    <scope>NUCLEOTIDE SEQUENCE [LARGE SCALE GENOMIC DNA]</scope>
    <source>
        <strain evidence="2">TBRC 5832</strain>
    </source>
</reference>
<sequence length="251" mass="26808">MNDQGRFRDAALAAGFPDDEVDRFLGRLRLSIRLTAGADGVPAGHAGGTPRLPVDEGLPFVLSVDCAAVPRIEGLPAAGSLLFYLDHEKDLLAAAEGDQSYARVVYVPSGVEIDDPVSSLRATIVADLADDHQDDEDEDEGDELLALAGEFWPSGGGFPTAYIGGHVDDQVLTSIAEQTLAGREKAGEITVPISGWYSAVAREKQRLAGEWLTLAAFPTDDEFYSGSFVIRYDDLAAGRFDKALSVTTFSE</sequence>
<dbReference type="Proteomes" id="UP001595867">
    <property type="component" value="Unassembled WGS sequence"/>
</dbReference>
<evidence type="ECO:0000313" key="2">
    <source>
        <dbReference type="Proteomes" id="UP001595867"/>
    </source>
</evidence>
<protein>
    <submittedName>
        <fullName evidence="1">DUF1963 domain-containing protein</fullName>
    </submittedName>
</protein>
<dbReference type="Gene3D" id="2.30.320.10">
    <property type="entry name" value="YwqG-like"/>
    <property type="match status" value="1"/>
</dbReference>
<dbReference type="Pfam" id="PF09234">
    <property type="entry name" value="DUF1963"/>
    <property type="match status" value="1"/>
</dbReference>
<dbReference type="EMBL" id="JBHSBL010000019">
    <property type="protein sequence ID" value="MFC4068871.1"/>
    <property type="molecule type" value="Genomic_DNA"/>
</dbReference>
<gene>
    <name evidence="1" type="ORF">ACFO0C_28405</name>
</gene>
<organism evidence="1 2">
    <name type="scientific">Actinoplanes subglobosus</name>
    <dbReference type="NCBI Taxonomy" id="1547892"/>
    <lineage>
        <taxon>Bacteria</taxon>
        <taxon>Bacillati</taxon>
        <taxon>Actinomycetota</taxon>
        <taxon>Actinomycetes</taxon>
        <taxon>Micromonosporales</taxon>
        <taxon>Micromonosporaceae</taxon>
        <taxon>Actinoplanes</taxon>
    </lineage>
</organism>
<proteinExistence type="predicted"/>
<keyword evidence="2" id="KW-1185">Reference proteome</keyword>
<accession>A0ABV8IY66</accession>
<dbReference type="RefSeq" id="WP_378069756.1">
    <property type="nucleotide sequence ID" value="NZ_JBHSBL010000019.1"/>
</dbReference>
<dbReference type="InterPro" id="IPR015315">
    <property type="entry name" value="DUF1963"/>
</dbReference>
<dbReference type="SUPFAM" id="SSF103032">
    <property type="entry name" value="Hypothetical protein YwqG"/>
    <property type="match status" value="1"/>
</dbReference>
<evidence type="ECO:0000313" key="1">
    <source>
        <dbReference type="EMBL" id="MFC4068871.1"/>
    </source>
</evidence>
<dbReference type="InterPro" id="IPR035948">
    <property type="entry name" value="YwqG-like_sf"/>
</dbReference>
<comment type="caution">
    <text evidence="1">The sequence shown here is derived from an EMBL/GenBank/DDBJ whole genome shotgun (WGS) entry which is preliminary data.</text>
</comment>